<feature type="transmembrane region" description="Helical" evidence="1">
    <location>
        <begin position="47"/>
        <end position="72"/>
    </location>
</feature>
<proteinExistence type="predicted"/>
<sequence>MKDIDLIDASLLGLWIHLLATGAYLAYLPECVLRIIRKRRQHGISLLIPIACTLIFILTMINLFASLARAYMAFSVPSNGQLPDPVAVYADSAALTSLLRNIMIIAVSTLSDMVFVYRTYIVWNMNIYIVVLPITLLLGVIALGIWVAWSLALTKTGDEPILATVSLVTQNFFIVSFCLNVVCAGLICWKIWRVRSQTSRVYGNLRPNGTNIVEIIVQTAALYCSYLLILIIADGLGSNVFFLFLDSAIVFTMLIVRPRVGDDERDTMAGQFQSRSGTRFGSTTGMLAEQTAGARSAVIDVHSSTSHEAPATVGIDLGMAIRTEESRGVKD</sequence>
<comment type="caution">
    <text evidence="2">The sequence shown here is derived from an EMBL/GenBank/DDBJ whole genome shotgun (WGS) entry which is preliminary data.</text>
</comment>
<evidence type="ECO:0000256" key="1">
    <source>
        <dbReference type="SAM" id="Phobius"/>
    </source>
</evidence>
<keyword evidence="3" id="KW-1185">Reference proteome</keyword>
<protein>
    <submittedName>
        <fullName evidence="2">Uncharacterized protein</fullName>
    </submittedName>
</protein>
<keyword evidence="1" id="KW-0812">Transmembrane</keyword>
<dbReference type="AlphaFoldDB" id="A0AAD7U3Z9"/>
<keyword evidence="1" id="KW-0472">Membrane</keyword>
<dbReference type="EMBL" id="JAPEVG010000021">
    <property type="protein sequence ID" value="KAJ8495760.1"/>
    <property type="molecule type" value="Genomic_DNA"/>
</dbReference>
<gene>
    <name evidence="2" type="ORF">ONZ51_g1561</name>
</gene>
<organism evidence="2 3">
    <name type="scientific">Trametes cubensis</name>
    <dbReference type="NCBI Taxonomy" id="1111947"/>
    <lineage>
        <taxon>Eukaryota</taxon>
        <taxon>Fungi</taxon>
        <taxon>Dikarya</taxon>
        <taxon>Basidiomycota</taxon>
        <taxon>Agaricomycotina</taxon>
        <taxon>Agaricomycetes</taxon>
        <taxon>Polyporales</taxon>
        <taxon>Polyporaceae</taxon>
        <taxon>Trametes</taxon>
    </lineage>
</organism>
<feature type="transmembrane region" description="Helical" evidence="1">
    <location>
        <begin position="172"/>
        <end position="192"/>
    </location>
</feature>
<feature type="transmembrane region" description="Helical" evidence="1">
    <location>
        <begin position="92"/>
        <end position="115"/>
    </location>
</feature>
<feature type="transmembrane region" description="Helical" evidence="1">
    <location>
        <begin position="212"/>
        <end position="233"/>
    </location>
</feature>
<name>A0AAD7U3Z9_9APHY</name>
<evidence type="ECO:0000313" key="2">
    <source>
        <dbReference type="EMBL" id="KAJ8495760.1"/>
    </source>
</evidence>
<reference evidence="2" key="1">
    <citation type="submission" date="2022-11" db="EMBL/GenBank/DDBJ databases">
        <title>Genome Sequence of Cubamyces cubensis.</title>
        <authorList>
            <person name="Buettner E."/>
        </authorList>
    </citation>
    <scope>NUCLEOTIDE SEQUENCE</scope>
    <source>
        <strain evidence="2">MPL-01</strain>
    </source>
</reference>
<feature type="transmembrane region" description="Helical" evidence="1">
    <location>
        <begin position="6"/>
        <end position="27"/>
    </location>
</feature>
<accession>A0AAD7U3Z9</accession>
<evidence type="ECO:0000313" key="3">
    <source>
        <dbReference type="Proteomes" id="UP001215151"/>
    </source>
</evidence>
<feature type="transmembrane region" description="Helical" evidence="1">
    <location>
        <begin position="127"/>
        <end position="152"/>
    </location>
</feature>
<keyword evidence="1" id="KW-1133">Transmembrane helix</keyword>
<dbReference type="Proteomes" id="UP001215151">
    <property type="component" value="Unassembled WGS sequence"/>
</dbReference>
<feature type="transmembrane region" description="Helical" evidence="1">
    <location>
        <begin position="239"/>
        <end position="256"/>
    </location>
</feature>